<keyword evidence="2" id="KW-1185">Reference proteome</keyword>
<dbReference type="VEuPathDB" id="FungiDB:FVEG_06333"/>
<dbReference type="EMBL" id="DS022248">
    <property type="protein sequence ID" value="EWG45600.1"/>
    <property type="molecule type" value="Genomic_DNA"/>
</dbReference>
<proteinExistence type="predicted"/>
<dbReference type="KEGG" id="fvr:FVEG_06333"/>
<dbReference type="Proteomes" id="UP000009096">
    <property type="component" value="Chromosome 2"/>
</dbReference>
<dbReference type="EMBL" id="CM000579">
    <property type="protein sequence ID" value="EWG45600.1"/>
    <property type="molecule type" value="Genomic_DNA"/>
</dbReference>
<dbReference type="RefSeq" id="XP_018751791.1">
    <property type="nucleotide sequence ID" value="XM_018894676.1"/>
</dbReference>
<dbReference type="GeneID" id="30064240"/>
<reference evidence="1 2" key="1">
    <citation type="journal article" date="2010" name="Nature">
        <title>Comparative genomics reveals mobile pathogenicity chromosomes in Fusarium.</title>
        <authorList>
            <person name="Ma L.J."/>
            <person name="van der Does H.C."/>
            <person name="Borkovich K.A."/>
            <person name="Coleman J.J."/>
            <person name="Daboussi M.J."/>
            <person name="Di Pietro A."/>
            <person name="Dufresne M."/>
            <person name="Freitag M."/>
            <person name="Grabherr M."/>
            <person name="Henrissat B."/>
            <person name="Houterman P.M."/>
            <person name="Kang S."/>
            <person name="Shim W.B."/>
            <person name="Woloshuk C."/>
            <person name="Xie X."/>
            <person name="Xu J.R."/>
            <person name="Antoniw J."/>
            <person name="Baker S.E."/>
            <person name="Bluhm B.H."/>
            <person name="Breakspear A."/>
            <person name="Brown D.W."/>
            <person name="Butchko R.A."/>
            <person name="Chapman S."/>
            <person name="Coulson R."/>
            <person name="Coutinho P.M."/>
            <person name="Danchin E.G."/>
            <person name="Diener A."/>
            <person name="Gale L.R."/>
            <person name="Gardiner D.M."/>
            <person name="Goff S."/>
            <person name="Hammond-Kosack K.E."/>
            <person name="Hilburn K."/>
            <person name="Hua-Van A."/>
            <person name="Jonkers W."/>
            <person name="Kazan K."/>
            <person name="Kodira C.D."/>
            <person name="Koehrsen M."/>
            <person name="Kumar L."/>
            <person name="Lee Y.H."/>
            <person name="Li L."/>
            <person name="Manners J.M."/>
            <person name="Miranda-Saavedra D."/>
            <person name="Mukherjee M."/>
            <person name="Park G."/>
            <person name="Park J."/>
            <person name="Park S.Y."/>
            <person name="Proctor R.H."/>
            <person name="Regev A."/>
            <person name="Ruiz-Roldan M.C."/>
            <person name="Sain D."/>
            <person name="Sakthikumar S."/>
            <person name="Sykes S."/>
            <person name="Schwartz D.C."/>
            <person name="Turgeon B.G."/>
            <person name="Wapinski I."/>
            <person name="Yoder O."/>
            <person name="Young S."/>
            <person name="Zeng Q."/>
            <person name="Zhou S."/>
            <person name="Galagan J."/>
            <person name="Cuomo C.A."/>
            <person name="Kistler H.C."/>
            <person name="Rep M."/>
        </authorList>
    </citation>
    <scope>NUCLEOTIDE SEQUENCE [LARGE SCALE GENOMIC DNA]</scope>
    <source>
        <strain evidence="2">M3125 / FGSC 7600</strain>
    </source>
</reference>
<evidence type="ECO:0000313" key="2">
    <source>
        <dbReference type="Proteomes" id="UP000009096"/>
    </source>
</evidence>
<protein>
    <submittedName>
        <fullName evidence="1">Uncharacterized protein</fullName>
    </submittedName>
</protein>
<evidence type="ECO:0000313" key="1">
    <source>
        <dbReference type="EMBL" id="EWG45600.1"/>
    </source>
</evidence>
<accession>W7MDA5</accession>
<dbReference type="AlphaFoldDB" id="W7MDA5"/>
<organism evidence="1 2">
    <name type="scientific">Gibberella moniliformis (strain M3125 / FGSC 7600)</name>
    <name type="common">Maize ear and stalk rot fungus</name>
    <name type="synonym">Fusarium verticillioides</name>
    <dbReference type="NCBI Taxonomy" id="334819"/>
    <lineage>
        <taxon>Eukaryota</taxon>
        <taxon>Fungi</taxon>
        <taxon>Dikarya</taxon>
        <taxon>Ascomycota</taxon>
        <taxon>Pezizomycotina</taxon>
        <taxon>Sordariomycetes</taxon>
        <taxon>Hypocreomycetidae</taxon>
        <taxon>Hypocreales</taxon>
        <taxon>Nectriaceae</taxon>
        <taxon>Fusarium</taxon>
        <taxon>Fusarium fujikuroi species complex</taxon>
    </lineage>
</organism>
<gene>
    <name evidence="1" type="ORF">FVEG_06333</name>
</gene>
<name>W7MDA5_GIBM7</name>
<sequence>MLRASWEGSSWTLRVGDGHMAVDPRPLLHMSMQTNLISGHNHSAVVTGQGSYDIDHTPRADFYSIDYSTRRCRLSSNYPLGPAAACQTIDLLLMGLSHGLDNRQSLSPTPSVRHQ</sequence>